<evidence type="ECO:0000256" key="1">
    <source>
        <dbReference type="SAM" id="Phobius"/>
    </source>
</evidence>
<dbReference type="AlphaFoldDB" id="A0A1F4ULK0"/>
<evidence type="ECO:0000313" key="2">
    <source>
        <dbReference type="EMBL" id="OGC45819.1"/>
    </source>
</evidence>
<dbReference type="EMBL" id="MEUV01000021">
    <property type="protein sequence ID" value="OGC45819.1"/>
    <property type="molecule type" value="Genomic_DNA"/>
</dbReference>
<name>A0A1F4ULK0_UNCKA</name>
<proteinExistence type="predicted"/>
<evidence type="ECO:0000313" key="3">
    <source>
        <dbReference type="Proteomes" id="UP000178615"/>
    </source>
</evidence>
<sequence length="137" mass="15513">MSKKKLLIPATVIVIIILIIVSRNKKVEDDQTVLQNNLFDAPTISENRKVTADFQSCDPKNNLEIKFEFGKAKMVFKELSENNCLIDTMFETQGGSYTNECAVPISLGKVEFDGYNFDKISKYCRLNSTGHNLLEIK</sequence>
<reference evidence="2 3" key="1">
    <citation type="journal article" date="2016" name="Nat. Commun.">
        <title>Thousands of microbial genomes shed light on interconnected biogeochemical processes in an aquifer system.</title>
        <authorList>
            <person name="Anantharaman K."/>
            <person name="Brown C.T."/>
            <person name="Hug L.A."/>
            <person name="Sharon I."/>
            <person name="Castelle C.J."/>
            <person name="Probst A.J."/>
            <person name="Thomas B.C."/>
            <person name="Singh A."/>
            <person name="Wilkins M.J."/>
            <person name="Karaoz U."/>
            <person name="Brodie E.L."/>
            <person name="Williams K.H."/>
            <person name="Hubbard S.S."/>
            <person name="Banfield J.F."/>
        </authorList>
    </citation>
    <scope>NUCLEOTIDE SEQUENCE [LARGE SCALE GENOMIC DNA]</scope>
</reference>
<organism evidence="2 3">
    <name type="scientific">candidate division WWE3 bacterium RBG_19FT_COMBO_34_6</name>
    <dbReference type="NCBI Taxonomy" id="1802612"/>
    <lineage>
        <taxon>Bacteria</taxon>
        <taxon>Katanobacteria</taxon>
    </lineage>
</organism>
<keyword evidence="1" id="KW-0812">Transmembrane</keyword>
<protein>
    <submittedName>
        <fullName evidence="2">Uncharacterized protein</fullName>
    </submittedName>
</protein>
<comment type="caution">
    <text evidence="2">The sequence shown here is derived from an EMBL/GenBank/DDBJ whole genome shotgun (WGS) entry which is preliminary data.</text>
</comment>
<feature type="transmembrane region" description="Helical" evidence="1">
    <location>
        <begin position="6"/>
        <end position="22"/>
    </location>
</feature>
<accession>A0A1F4ULK0</accession>
<keyword evidence="1" id="KW-0472">Membrane</keyword>
<dbReference type="Proteomes" id="UP000178615">
    <property type="component" value="Unassembled WGS sequence"/>
</dbReference>
<gene>
    <name evidence="2" type="ORF">A2V49_00210</name>
</gene>
<keyword evidence="1" id="KW-1133">Transmembrane helix</keyword>